<dbReference type="InterPro" id="IPR027417">
    <property type="entry name" value="P-loop_NTPase"/>
</dbReference>
<evidence type="ECO:0000256" key="2">
    <source>
        <dbReference type="ARBA" id="ARBA00022741"/>
    </source>
</evidence>
<feature type="non-terminal residue" evidence="6">
    <location>
        <position position="280"/>
    </location>
</feature>
<keyword evidence="1" id="KW-0479">Metal-binding</keyword>
<dbReference type="InterPro" id="IPR019591">
    <property type="entry name" value="Mrp/NBP35_ATP-bd"/>
</dbReference>
<dbReference type="PANTHER" id="PTHR42961">
    <property type="entry name" value="IRON-SULFUR PROTEIN NUBPL"/>
    <property type="match status" value="1"/>
</dbReference>
<dbReference type="GO" id="GO:0046872">
    <property type="term" value="F:metal ion binding"/>
    <property type="evidence" value="ECO:0007669"/>
    <property type="project" value="UniProtKB-KW"/>
</dbReference>
<dbReference type="Pfam" id="PF10609">
    <property type="entry name" value="ParA"/>
    <property type="match status" value="1"/>
</dbReference>
<evidence type="ECO:0000256" key="4">
    <source>
        <dbReference type="ARBA" id="ARBA00023004"/>
    </source>
</evidence>
<dbReference type="InterPro" id="IPR033756">
    <property type="entry name" value="YlxH/NBP35"/>
</dbReference>
<comment type="caution">
    <text evidence="6">The sequence shown here is derived from an EMBL/GenBank/DDBJ whole genome shotgun (WGS) entry which is preliminary data.</text>
</comment>
<protein>
    <recommendedName>
        <fullName evidence="7">MIP18 family-like domain-containing protein</fullName>
    </recommendedName>
</protein>
<dbReference type="GO" id="GO:0016226">
    <property type="term" value="P:iron-sulfur cluster assembly"/>
    <property type="evidence" value="ECO:0007669"/>
    <property type="project" value="InterPro"/>
</dbReference>
<dbReference type="AlphaFoldDB" id="X1DEJ9"/>
<dbReference type="PANTHER" id="PTHR42961:SF2">
    <property type="entry name" value="IRON-SULFUR PROTEIN NUBPL"/>
    <property type="match status" value="1"/>
</dbReference>
<evidence type="ECO:0000256" key="1">
    <source>
        <dbReference type="ARBA" id="ARBA00022723"/>
    </source>
</evidence>
<sequence>KPRVDPEVKKFYPVNGPLNIKVMSMAFLIENSDSPVIWRGPMKMGAVRQFLGDTIWGDLDYLICDLPPGTSDETLDILQLIPKENVIIVSTPQEVALMDARKTIKMAQIMKRNILGIIENMSGYKCPKCGEFIEIFGSGRCEKAAKDFSIQLLGKIPFEVEVGVQSDRGIPFVIKYSNYDSAKAFKEIVIIVSTPQEVALMDARKTIKMAQIMKRNILGIIENMSGYKCPKCGEFIEIFGSGRCEKAAKDFSIQLLGKIPFEVEVGVQSDRGIPFVIKYS</sequence>
<proteinExistence type="predicted"/>
<dbReference type="InterPro" id="IPR044304">
    <property type="entry name" value="NUBPL-like"/>
</dbReference>
<dbReference type="SUPFAM" id="SSF52540">
    <property type="entry name" value="P-loop containing nucleoside triphosphate hydrolases"/>
    <property type="match status" value="2"/>
</dbReference>
<evidence type="ECO:0000256" key="3">
    <source>
        <dbReference type="ARBA" id="ARBA00022840"/>
    </source>
</evidence>
<name>X1DEJ9_9ZZZZ</name>
<dbReference type="GO" id="GO:0140663">
    <property type="term" value="F:ATP-dependent FeS chaperone activity"/>
    <property type="evidence" value="ECO:0007669"/>
    <property type="project" value="InterPro"/>
</dbReference>
<feature type="non-terminal residue" evidence="6">
    <location>
        <position position="1"/>
    </location>
</feature>
<dbReference type="CDD" id="cd02037">
    <property type="entry name" value="Mrp_NBP35"/>
    <property type="match status" value="1"/>
</dbReference>
<dbReference type="EMBL" id="BART01025664">
    <property type="protein sequence ID" value="GAH03454.1"/>
    <property type="molecule type" value="Genomic_DNA"/>
</dbReference>
<dbReference type="Gene3D" id="3.40.50.300">
    <property type="entry name" value="P-loop containing nucleotide triphosphate hydrolases"/>
    <property type="match status" value="2"/>
</dbReference>
<dbReference type="GO" id="GO:0051539">
    <property type="term" value="F:4 iron, 4 sulfur cluster binding"/>
    <property type="evidence" value="ECO:0007669"/>
    <property type="project" value="TreeGrafter"/>
</dbReference>
<reference evidence="6" key="1">
    <citation type="journal article" date="2014" name="Front. Microbiol.">
        <title>High frequency of phylogenetically diverse reductive dehalogenase-homologous genes in deep subseafloor sedimentary metagenomes.</title>
        <authorList>
            <person name="Kawai M."/>
            <person name="Futagami T."/>
            <person name="Toyoda A."/>
            <person name="Takaki Y."/>
            <person name="Nishi S."/>
            <person name="Hori S."/>
            <person name="Arai W."/>
            <person name="Tsubouchi T."/>
            <person name="Morono Y."/>
            <person name="Uchiyama I."/>
            <person name="Ito T."/>
            <person name="Fujiyama A."/>
            <person name="Inagaki F."/>
            <person name="Takami H."/>
        </authorList>
    </citation>
    <scope>NUCLEOTIDE SEQUENCE</scope>
    <source>
        <strain evidence="6">Expedition CK06-06</strain>
    </source>
</reference>
<evidence type="ECO:0000313" key="6">
    <source>
        <dbReference type="EMBL" id="GAH03454.1"/>
    </source>
</evidence>
<keyword evidence="5" id="KW-0411">Iron-sulfur</keyword>
<organism evidence="6">
    <name type="scientific">marine sediment metagenome</name>
    <dbReference type="NCBI Taxonomy" id="412755"/>
    <lineage>
        <taxon>unclassified sequences</taxon>
        <taxon>metagenomes</taxon>
        <taxon>ecological metagenomes</taxon>
    </lineage>
</organism>
<accession>X1DEJ9</accession>
<keyword evidence="4" id="KW-0408">Iron</keyword>
<keyword evidence="2" id="KW-0547">Nucleotide-binding</keyword>
<evidence type="ECO:0008006" key="7">
    <source>
        <dbReference type="Google" id="ProtNLM"/>
    </source>
</evidence>
<keyword evidence="3" id="KW-0067">ATP-binding</keyword>
<evidence type="ECO:0000256" key="5">
    <source>
        <dbReference type="ARBA" id="ARBA00023014"/>
    </source>
</evidence>
<dbReference type="GO" id="GO:0005524">
    <property type="term" value="F:ATP binding"/>
    <property type="evidence" value="ECO:0007669"/>
    <property type="project" value="UniProtKB-KW"/>
</dbReference>
<gene>
    <name evidence="6" type="ORF">S01H4_46015</name>
</gene>